<keyword evidence="2" id="KW-0964">Secreted</keyword>
<evidence type="ECO:0000256" key="10">
    <source>
        <dbReference type="ARBA" id="ARBA00023157"/>
    </source>
</evidence>
<keyword evidence="3" id="KW-0245">EGF-like domain</keyword>
<dbReference type="CTD" id="100008445"/>
<evidence type="ECO:0000259" key="17">
    <source>
        <dbReference type="PROSITE" id="PS50070"/>
    </source>
</evidence>
<dbReference type="InterPro" id="IPR018114">
    <property type="entry name" value="TRYPSIN_HIS"/>
</dbReference>
<dbReference type="GO" id="GO:0031639">
    <property type="term" value="P:plasminogen activation"/>
    <property type="evidence" value="ECO:0007669"/>
    <property type="project" value="Ensembl"/>
</dbReference>
<evidence type="ECO:0000256" key="13">
    <source>
        <dbReference type="ARBA" id="ARBA00038868"/>
    </source>
</evidence>
<evidence type="ECO:0000256" key="8">
    <source>
        <dbReference type="ARBA" id="ARBA00022825"/>
    </source>
</evidence>
<dbReference type="SUPFAM" id="SSF50494">
    <property type="entry name" value="Trypsin-like serine proteases"/>
    <property type="match status" value="1"/>
</dbReference>
<dbReference type="EC" id="3.4.21.4" evidence="13"/>
<comment type="subcellular location">
    <subcellularLocation>
        <location evidence="1">Secreted</location>
        <location evidence="1">Extracellular space</location>
    </subcellularLocation>
</comment>
<dbReference type="GeneTree" id="ENSGT00940000164426"/>
<keyword evidence="8 15" id="KW-0720">Serine protease</keyword>
<evidence type="ECO:0000256" key="15">
    <source>
        <dbReference type="RuleBase" id="RU363034"/>
    </source>
</evidence>
<dbReference type="PRINTS" id="PR00018">
    <property type="entry name" value="KRINGLE"/>
</dbReference>
<dbReference type="SMART" id="SM00130">
    <property type="entry name" value="KR"/>
    <property type="match status" value="1"/>
</dbReference>
<dbReference type="InterPro" id="IPR013806">
    <property type="entry name" value="Kringle-like"/>
</dbReference>
<dbReference type="GO" id="GO:0033993">
    <property type="term" value="P:response to lipid"/>
    <property type="evidence" value="ECO:0007669"/>
    <property type="project" value="UniProtKB-ARBA"/>
</dbReference>
<dbReference type="InterPro" id="IPR001314">
    <property type="entry name" value="Peptidase_S1A"/>
</dbReference>
<dbReference type="GO" id="GO:0004252">
    <property type="term" value="F:serine-type endopeptidase activity"/>
    <property type="evidence" value="ECO:0007669"/>
    <property type="project" value="UniProtKB-EC"/>
</dbReference>
<comment type="catalytic activity">
    <reaction evidence="12">
        <text>Preferential cleavage: Arg-|-Xaa, Lys-|-Xaa.</text>
        <dbReference type="EC" id="3.4.21.4"/>
    </reaction>
</comment>
<reference evidence="19" key="2">
    <citation type="submission" date="2025-08" db="UniProtKB">
        <authorList>
            <consortium name="Ensembl"/>
        </authorList>
    </citation>
    <scope>IDENTIFICATION</scope>
</reference>
<keyword evidence="10" id="KW-1015">Disulfide bond</keyword>
<dbReference type="Gene3D" id="2.40.20.10">
    <property type="entry name" value="Plasminogen Kringle 4"/>
    <property type="match status" value="1"/>
</dbReference>
<dbReference type="FunFam" id="2.40.20.10:FF:000001">
    <property type="entry name" value="Urokinase-type plasminogen activator"/>
    <property type="match status" value="1"/>
</dbReference>
<evidence type="ECO:0000256" key="16">
    <source>
        <dbReference type="SAM" id="SignalP"/>
    </source>
</evidence>
<evidence type="ECO:0000256" key="11">
    <source>
        <dbReference type="ARBA" id="ARBA00023202"/>
    </source>
</evidence>
<dbReference type="PANTHER" id="PTHR24264">
    <property type="entry name" value="TRYPSIN-RELATED"/>
    <property type="match status" value="1"/>
</dbReference>
<comment type="caution">
    <text evidence="14">Lacks conserved residue(s) required for the propagation of feature annotation.</text>
</comment>
<keyword evidence="7 15" id="KW-0378">Hydrolase</keyword>
<evidence type="ECO:0000256" key="9">
    <source>
        <dbReference type="ARBA" id="ARBA00023145"/>
    </source>
</evidence>
<dbReference type="Pfam" id="PF00051">
    <property type="entry name" value="Kringle"/>
    <property type="match status" value="1"/>
</dbReference>
<dbReference type="Gene3D" id="2.40.10.10">
    <property type="entry name" value="Trypsin-like serine proteases"/>
    <property type="match status" value="1"/>
</dbReference>
<evidence type="ECO:0000256" key="4">
    <source>
        <dbReference type="ARBA" id="ARBA00022572"/>
    </source>
</evidence>
<evidence type="ECO:0000256" key="5">
    <source>
        <dbReference type="ARBA" id="ARBA00022670"/>
    </source>
</evidence>
<dbReference type="PROSITE" id="PS00135">
    <property type="entry name" value="TRYPSIN_SER"/>
    <property type="match status" value="1"/>
</dbReference>
<dbReference type="InterPro" id="IPR001254">
    <property type="entry name" value="Trypsin_dom"/>
</dbReference>
<dbReference type="SUPFAM" id="SSF57440">
    <property type="entry name" value="Kringle-like"/>
    <property type="match status" value="1"/>
</dbReference>
<dbReference type="GO" id="GO:1901701">
    <property type="term" value="P:cellular response to oxygen-containing compound"/>
    <property type="evidence" value="ECO:0007669"/>
    <property type="project" value="UniProtKB-ARBA"/>
</dbReference>
<dbReference type="FunFam" id="2.40.10.10:FF:000003">
    <property type="entry name" value="Transmembrane serine protease 3"/>
    <property type="match status" value="1"/>
</dbReference>
<keyword evidence="6 16" id="KW-0732">Signal</keyword>
<sequence>MKQLVMAFLITCCFAASSTLRHKSWRENGILSVNDGDYAESAGCVPKGSDGSQYRGTVSVTARGNRCLRWSRIQSLDRIVASRGLGHHNYCRNPDNSLMPWCGVKRGTRIVREFCNIPQCETRPEPDQRPKGPEASYQDTETTCGEQSLNVLNKIIGGYRSPIESQPWVASIFRKKRGFDCGGTLIAPCWVLTAAHCFLYSQRKEDYTVYLGKNAINETDLSKEQMFTVTKLMIHERYESENYNNDIALLQIVNSKGQCAQRTSSVRTVCLPPAKQMMPYGAACKISGYGRVSLSSELKYSQYLKETYVNAISQIACDRDYYGKHEIPLTDNMFCAASPTWKEDACQGDSGGPLVYEQNGRMFLFGIISWGDQCATELKPGVYTKVTNYNKWIAKHTGLHSFTTGIMYPQKD</sequence>
<evidence type="ECO:0000256" key="14">
    <source>
        <dbReference type="PROSITE-ProRule" id="PRU00121"/>
    </source>
</evidence>
<evidence type="ECO:0000313" key="20">
    <source>
        <dbReference type="Proteomes" id="UP001501920"/>
    </source>
</evidence>
<dbReference type="Proteomes" id="UP001501920">
    <property type="component" value="Chromosome 5"/>
</dbReference>
<dbReference type="InterPro" id="IPR050127">
    <property type="entry name" value="Serine_Proteases_S1"/>
</dbReference>
<dbReference type="InterPro" id="IPR018056">
    <property type="entry name" value="Kringle_CS"/>
</dbReference>
<dbReference type="GO" id="GO:0005615">
    <property type="term" value="C:extracellular space"/>
    <property type="evidence" value="ECO:0007669"/>
    <property type="project" value="TreeGrafter"/>
</dbReference>
<evidence type="ECO:0000256" key="12">
    <source>
        <dbReference type="ARBA" id="ARBA00036320"/>
    </source>
</evidence>
<keyword evidence="20" id="KW-1185">Reference proteome</keyword>
<dbReference type="AlphaFoldDB" id="A0A3B4E0G0"/>
<evidence type="ECO:0000313" key="19">
    <source>
        <dbReference type="Ensembl" id="ENSPNAP00000028791.1"/>
    </source>
</evidence>
<dbReference type="PRINTS" id="PR00722">
    <property type="entry name" value="CHYMOTRYPSIN"/>
</dbReference>
<dbReference type="RefSeq" id="XP_017551970.1">
    <property type="nucleotide sequence ID" value="XM_017696481.2"/>
</dbReference>
<dbReference type="Pfam" id="PF00089">
    <property type="entry name" value="Trypsin"/>
    <property type="match status" value="1"/>
</dbReference>
<evidence type="ECO:0000256" key="3">
    <source>
        <dbReference type="ARBA" id="ARBA00022536"/>
    </source>
</evidence>
<dbReference type="PROSITE" id="PS50070">
    <property type="entry name" value="KRINGLE_2"/>
    <property type="match status" value="1"/>
</dbReference>
<organism evidence="19 20">
    <name type="scientific">Pygocentrus nattereri</name>
    <name type="common">Red-bellied piranha</name>
    <dbReference type="NCBI Taxonomy" id="42514"/>
    <lineage>
        <taxon>Eukaryota</taxon>
        <taxon>Metazoa</taxon>
        <taxon>Chordata</taxon>
        <taxon>Craniata</taxon>
        <taxon>Vertebrata</taxon>
        <taxon>Euteleostomi</taxon>
        <taxon>Actinopterygii</taxon>
        <taxon>Neopterygii</taxon>
        <taxon>Teleostei</taxon>
        <taxon>Ostariophysi</taxon>
        <taxon>Characiformes</taxon>
        <taxon>Characoidei</taxon>
        <taxon>Pygocentrus</taxon>
    </lineage>
</organism>
<keyword evidence="5 15" id="KW-0645">Protease</keyword>
<dbReference type="STRING" id="42514.ENSPNAP00000028791"/>
<dbReference type="GeneID" id="108426761"/>
<keyword evidence="9" id="KW-0865">Zymogen</keyword>
<keyword evidence="4 14" id="KW-0420">Kringle</keyword>
<dbReference type="GO" id="GO:0033628">
    <property type="term" value="P:regulation of cell adhesion mediated by integrin"/>
    <property type="evidence" value="ECO:0007669"/>
    <property type="project" value="TreeGrafter"/>
</dbReference>
<reference evidence="19" key="3">
    <citation type="submission" date="2025-09" db="UniProtKB">
        <authorList>
            <consortium name="Ensembl"/>
        </authorList>
    </citation>
    <scope>IDENTIFICATION</scope>
</reference>
<dbReference type="SMART" id="SM00020">
    <property type="entry name" value="Tryp_SPc"/>
    <property type="match status" value="1"/>
</dbReference>
<dbReference type="InterPro" id="IPR043504">
    <property type="entry name" value="Peptidase_S1_PA_chymotrypsin"/>
</dbReference>
<proteinExistence type="predicted"/>
<feature type="domain" description="Kringle" evidence="17">
    <location>
        <begin position="50"/>
        <end position="120"/>
    </location>
</feature>
<feature type="signal peptide" evidence="16">
    <location>
        <begin position="1"/>
        <end position="15"/>
    </location>
</feature>
<protein>
    <recommendedName>
        <fullName evidence="13">trypsin</fullName>
        <ecNumber evidence="13">3.4.21.4</ecNumber>
    </recommendedName>
</protein>
<accession>A0A3B4E0G0</accession>
<keyword evidence="11" id="KW-0617">Plasminogen activation</keyword>
<dbReference type="PANTHER" id="PTHR24264:SF38">
    <property type="entry name" value="UROKINASE-TYPE PLASMINOGEN ACTIVATOR"/>
    <property type="match status" value="1"/>
</dbReference>
<evidence type="ECO:0000256" key="1">
    <source>
        <dbReference type="ARBA" id="ARBA00004239"/>
    </source>
</evidence>
<dbReference type="Ensembl" id="ENSPNAT00000015272.2">
    <property type="protein sequence ID" value="ENSPNAP00000028791.1"/>
    <property type="gene ID" value="ENSPNAG00000014603.2"/>
</dbReference>
<feature type="domain" description="Peptidase S1" evidence="18">
    <location>
        <begin position="155"/>
        <end position="398"/>
    </location>
</feature>
<dbReference type="PROSITE" id="PS50240">
    <property type="entry name" value="TRYPSIN_DOM"/>
    <property type="match status" value="1"/>
</dbReference>
<evidence type="ECO:0000256" key="6">
    <source>
        <dbReference type="ARBA" id="ARBA00022729"/>
    </source>
</evidence>
<dbReference type="PROSITE" id="PS00021">
    <property type="entry name" value="KRINGLE_1"/>
    <property type="match status" value="1"/>
</dbReference>
<dbReference type="PROSITE" id="PS00134">
    <property type="entry name" value="TRYPSIN_HIS"/>
    <property type="match status" value="1"/>
</dbReference>
<reference evidence="19 20" key="1">
    <citation type="submission" date="2020-10" db="EMBL/GenBank/DDBJ databases">
        <title>Pygocentrus nattereri (red-bellied piranha) genome, fPygNat1, primary haplotype.</title>
        <authorList>
            <person name="Myers G."/>
            <person name="Meyer A."/>
            <person name="Karagic N."/>
            <person name="Pippel M."/>
            <person name="Winkler S."/>
            <person name="Tracey A."/>
            <person name="Wood J."/>
            <person name="Formenti G."/>
            <person name="Howe K."/>
            <person name="Fedrigo O."/>
            <person name="Jarvis E.D."/>
        </authorList>
    </citation>
    <scope>NUCLEOTIDE SEQUENCE [LARGE SCALE GENOMIC DNA]</scope>
</reference>
<evidence type="ECO:0000256" key="7">
    <source>
        <dbReference type="ARBA" id="ARBA00022801"/>
    </source>
</evidence>
<dbReference type="InterPro" id="IPR009003">
    <property type="entry name" value="Peptidase_S1_PA"/>
</dbReference>
<dbReference type="OrthoDB" id="9406323at2759"/>
<name>A0A3B4E0G0_PYGNA</name>
<dbReference type="InterPro" id="IPR038178">
    <property type="entry name" value="Kringle_sf"/>
</dbReference>
<feature type="chain" id="PRO_5017449009" description="trypsin" evidence="16">
    <location>
        <begin position="16"/>
        <end position="412"/>
    </location>
</feature>
<evidence type="ECO:0000259" key="18">
    <source>
        <dbReference type="PROSITE" id="PS50240"/>
    </source>
</evidence>
<dbReference type="InterPro" id="IPR000001">
    <property type="entry name" value="Kringle"/>
</dbReference>
<dbReference type="OMA" id="WPWCYVQ"/>
<evidence type="ECO:0000256" key="2">
    <source>
        <dbReference type="ARBA" id="ARBA00022525"/>
    </source>
</evidence>
<dbReference type="InterPro" id="IPR033116">
    <property type="entry name" value="TRYPSIN_SER"/>
</dbReference>
<dbReference type="CDD" id="cd00190">
    <property type="entry name" value="Tryp_SPc"/>
    <property type="match status" value="1"/>
</dbReference>